<proteinExistence type="predicted"/>
<evidence type="ECO:0000313" key="1">
    <source>
        <dbReference type="EMBL" id="GEL51954.1"/>
    </source>
</evidence>
<organism evidence="1 2">
    <name type="scientific">Acetobacter tropicalis</name>
    <dbReference type="NCBI Taxonomy" id="104102"/>
    <lineage>
        <taxon>Bacteria</taxon>
        <taxon>Pseudomonadati</taxon>
        <taxon>Pseudomonadota</taxon>
        <taxon>Alphaproteobacteria</taxon>
        <taxon>Acetobacterales</taxon>
        <taxon>Acetobacteraceae</taxon>
        <taxon>Acetobacter</taxon>
    </lineage>
</organism>
<dbReference type="RefSeq" id="WP_156477221.1">
    <property type="nucleotide sequence ID" value="NZ_BJVR01000126.1"/>
</dbReference>
<dbReference type="EMBL" id="BJVR01000126">
    <property type="protein sequence ID" value="GEL51954.1"/>
    <property type="molecule type" value="Genomic_DNA"/>
</dbReference>
<protein>
    <submittedName>
        <fullName evidence="1">Uncharacterized protein</fullName>
    </submittedName>
</protein>
<reference evidence="1 2" key="1">
    <citation type="submission" date="2019-07" db="EMBL/GenBank/DDBJ databases">
        <title>Whole genome shotgun sequence of Acetobacter tropicalis NBRC 16470.</title>
        <authorList>
            <person name="Hosoyama A."/>
            <person name="Uohara A."/>
            <person name="Ohji S."/>
            <person name="Ichikawa N."/>
        </authorList>
    </citation>
    <scope>NUCLEOTIDE SEQUENCE [LARGE SCALE GENOMIC DNA]</scope>
    <source>
        <strain evidence="1 2">NBRC 16470</strain>
    </source>
</reference>
<accession>A0A511FSR2</accession>
<sequence>MDTNQPHDTLDCDALLFTMLLPALIRYRDSLDCDVPEITAAIALLRIMDARRE</sequence>
<dbReference type="AlphaFoldDB" id="A0A511FSR2"/>
<comment type="caution">
    <text evidence="1">The sequence shown here is derived from an EMBL/GenBank/DDBJ whole genome shotgun (WGS) entry which is preliminary data.</text>
</comment>
<gene>
    <name evidence="1" type="ORF">ATR01nite_30290</name>
</gene>
<name>A0A511FSR2_9PROT</name>
<evidence type="ECO:0000313" key="2">
    <source>
        <dbReference type="Proteomes" id="UP000321800"/>
    </source>
</evidence>
<dbReference type="Proteomes" id="UP000321800">
    <property type="component" value="Unassembled WGS sequence"/>
</dbReference>